<dbReference type="EMBL" id="CAEZXN010000006">
    <property type="protein sequence ID" value="CAB4688735.1"/>
    <property type="molecule type" value="Genomic_DNA"/>
</dbReference>
<feature type="region of interest" description="Disordered" evidence="1">
    <location>
        <begin position="22"/>
        <end position="75"/>
    </location>
</feature>
<organism evidence="3">
    <name type="scientific">freshwater metagenome</name>
    <dbReference type="NCBI Taxonomy" id="449393"/>
    <lineage>
        <taxon>unclassified sequences</taxon>
        <taxon>metagenomes</taxon>
        <taxon>ecological metagenomes</taxon>
    </lineage>
</organism>
<protein>
    <submittedName>
        <fullName evidence="3">Unannotated protein</fullName>
    </submittedName>
</protein>
<evidence type="ECO:0000256" key="1">
    <source>
        <dbReference type="SAM" id="MobiDB-lite"/>
    </source>
</evidence>
<name>A0A6J6NVJ8_9ZZZZ</name>
<feature type="transmembrane region" description="Helical" evidence="2">
    <location>
        <begin position="87"/>
        <end position="106"/>
    </location>
</feature>
<reference evidence="3" key="1">
    <citation type="submission" date="2020-05" db="EMBL/GenBank/DDBJ databases">
        <authorList>
            <person name="Chiriac C."/>
            <person name="Salcher M."/>
            <person name="Ghai R."/>
            <person name="Kavagutti S V."/>
        </authorList>
    </citation>
    <scope>NUCLEOTIDE SEQUENCE</scope>
</reference>
<evidence type="ECO:0000313" key="3">
    <source>
        <dbReference type="EMBL" id="CAB4688735.1"/>
    </source>
</evidence>
<keyword evidence="2" id="KW-1133">Transmembrane helix</keyword>
<feature type="compositionally biased region" description="Basic and acidic residues" evidence="1">
    <location>
        <begin position="50"/>
        <end position="75"/>
    </location>
</feature>
<sequence length="114" mass="12119">MTSRLAVGFALVALPFFGITAASADETPNPTSTMAPAPAPAPAPTEQESDEKGEKGEKPHVGEETSGRHRNGDEEFESHGIFHDEEALFALGGAFVLGAGLAYVVLRRKKREEI</sequence>
<keyword evidence="2" id="KW-0812">Transmembrane</keyword>
<dbReference type="AlphaFoldDB" id="A0A6J6NVJ8"/>
<proteinExistence type="predicted"/>
<keyword evidence="2" id="KW-0472">Membrane</keyword>
<evidence type="ECO:0000256" key="2">
    <source>
        <dbReference type="SAM" id="Phobius"/>
    </source>
</evidence>
<gene>
    <name evidence="3" type="ORF">UFOPK2423_00420</name>
</gene>
<accession>A0A6J6NVJ8</accession>